<keyword evidence="9" id="KW-1185">Reference proteome</keyword>
<name>A0A550CTR1_9AGAR</name>
<evidence type="ECO:0000256" key="2">
    <source>
        <dbReference type="ARBA" id="ARBA00005179"/>
    </source>
</evidence>
<dbReference type="Proteomes" id="UP000320762">
    <property type="component" value="Unassembled WGS sequence"/>
</dbReference>
<dbReference type="OrthoDB" id="1470350at2759"/>
<dbReference type="GO" id="GO:0005506">
    <property type="term" value="F:iron ion binding"/>
    <property type="evidence" value="ECO:0007669"/>
    <property type="project" value="InterPro"/>
</dbReference>
<comment type="pathway">
    <text evidence="2">Secondary metabolite biosynthesis.</text>
</comment>
<dbReference type="PROSITE" id="PS00086">
    <property type="entry name" value="CYTOCHROME_P450"/>
    <property type="match status" value="1"/>
</dbReference>
<evidence type="ECO:0000256" key="7">
    <source>
        <dbReference type="SAM" id="Phobius"/>
    </source>
</evidence>
<keyword evidence="3 5" id="KW-0479">Metal-binding</keyword>
<evidence type="ECO:0000313" key="8">
    <source>
        <dbReference type="EMBL" id="TRM68171.1"/>
    </source>
</evidence>
<dbReference type="PANTHER" id="PTHR24305:SF152">
    <property type="entry name" value="P450, PUTATIVE (EUROFUNG)-RELATED"/>
    <property type="match status" value="1"/>
</dbReference>
<protein>
    <submittedName>
        <fullName evidence="8">Cytochrome P450</fullName>
    </submittedName>
</protein>
<dbReference type="Pfam" id="PF00067">
    <property type="entry name" value="p450"/>
    <property type="match status" value="1"/>
</dbReference>
<dbReference type="AlphaFoldDB" id="A0A550CTR1"/>
<evidence type="ECO:0000256" key="3">
    <source>
        <dbReference type="ARBA" id="ARBA00022723"/>
    </source>
</evidence>
<proteinExistence type="inferred from homology"/>
<dbReference type="STRING" id="97359.A0A550CTR1"/>
<feature type="transmembrane region" description="Helical" evidence="7">
    <location>
        <begin position="6"/>
        <end position="23"/>
    </location>
</feature>
<keyword evidence="7" id="KW-1133">Transmembrane helix</keyword>
<dbReference type="PANTHER" id="PTHR24305">
    <property type="entry name" value="CYTOCHROME P450"/>
    <property type="match status" value="1"/>
</dbReference>
<comment type="similarity">
    <text evidence="6">Belongs to the cytochrome P450 family.</text>
</comment>
<dbReference type="InterPro" id="IPR050121">
    <property type="entry name" value="Cytochrome_P450_monoxygenase"/>
</dbReference>
<dbReference type="InterPro" id="IPR002401">
    <property type="entry name" value="Cyt_P450_E_grp-I"/>
</dbReference>
<keyword evidence="6" id="KW-0503">Monooxygenase</keyword>
<accession>A0A550CTR1</accession>
<evidence type="ECO:0000313" key="9">
    <source>
        <dbReference type="Proteomes" id="UP000320762"/>
    </source>
</evidence>
<dbReference type="GO" id="GO:0004497">
    <property type="term" value="F:monooxygenase activity"/>
    <property type="evidence" value="ECO:0007669"/>
    <property type="project" value="UniProtKB-KW"/>
</dbReference>
<gene>
    <name evidence="8" type="ORF">BD626DRAFT_480990</name>
</gene>
<keyword evidence="5 6" id="KW-0349">Heme</keyword>
<evidence type="ECO:0000256" key="6">
    <source>
        <dbReference type="RuleBase" id="RU000461"/>
    </source>
</evidence>
<dbReference type="EMBL" id="VDMD01000002">
    <property type="protein sequence ID" value="TRM68171.1"/>
    <property type="molecule type" value="Genomic_DNA"/>
</dbReference>
<reference evidence="8 9" key="1">
    <citation type="journal article" date="2019" name="New Phytol.">
        <title>Comparative genomics reveals unique wood-decay strategies and fruiting body development in the Schizophyllaceae.</title>
        <authorList>
            <person name="Almasi E."/>
            <person name="Sahu N."/>
            <person name="Krizsan K."/>
            <person name="Balint B."/>
            <person name="Kovacs G.M."/>
            <person name="Kiss B."/>
            <person name="Cseklye J."/>
            <person name="Drula E."/>
            <person name="Henrissat B."/>
            <person name="Nagy I."/>
            <person name="Chovatia M."/>
            <person name="Adam C."/>
            <person name="LaButti K."/>
            <person name="Lipzen A."/>
            <person name="Riley R."/>
            <person name="Grigoriev I.V."/>
            <person name="Nagy L.G."/>
        </authorList>
    </citation>
    <scope>NUCLEOTIDE SEQUENCE [LARGE SCALE GENOMIC DNA]</scope>
    <source>
        <strain evidence="8 9">NL-1724</strain>
    </source>
</reference>
<dbReference type="GO" id="GO:0020037">
    <property type="term" value="F:heme binding"/>
    <property type="evidence" value="ECO:0007669"/>
    <property type="project" value="InterPro"/>
</dbReference>
<keyword evidence="4 5" id="KW-0408">Iron</keyword>
<sequence length="500" mass="56130">MLDFLSATYIAAVLSAYVLIGCIRRLYFHPLSTVPGPVWAALTRHYATYYEVVKDGGLVDQLQRLHAIHGPVVRIGPNALHFSNPDVYSEIYTRGFSFLKDPALYRAFGQQDSSFGSTDPVFAKARRDIISPLFSRRAILKLEPFVQQKIDKLIGKLLGHEHSSDPIDMFRAFKSVTLDIILTYCFGESCDALDAPDFAHPVIIDLESTSRLLSVFKVFQWVIPAQAFVTKLLKPLGHRVPGRAVLREQLLARIDKTLADPTSLESASHETVYHLLMQAHPDKGFAEVPSRASLLDEATNLQAAGSHTVAATCIVGFYHILNNKDVYHRLFAELKEAIPDVHDSIRFEDVEKLPYLTAVIKEALRLSHGVVLPMLRIVNTDGVVLDGIVVPRGTTVAIGSTFVHLNSEVFPDPHSFNPDRWLQEGSDQLEHYLVSFSRGQRNCLGMNLAWCELYALFASIYRRLNMELYGSSPKDMEFRAHFIPVFKGNHVRAFVKPMKS</sequence>
<dbReference type="PRINTS" id="PR00463">
    <property type="entry name" value="EP450I"/>
</dbReference>
<keyword evidence="7" id="KW-0472">Membrane</keyword>
<evidence type="ECO:0000256" key="5">
    <source>
        <dbReference type="PIRSR" id="PIRSR602401-1"/>
    </source>
</evidence>
<evidence type="ECO:0000256" key="1">
    <source>
        <dbReference type="ARBA" id="ARBA00001971"/>
    </source>
</evidence>
<keyword evidence="6" id="KW-0560">Oxidoreductase</keyword>
<dbReference type="GO" id="GO:0016705">
    <property type="term" value="F:oxidoreductase activity, acting on paired donors, with incorporation or reduction of molecular oxygen"/>
    <property type="evidence" value="ECO:0007669"/>
    <property type="project" value="InterPro"/>
</dbReference>
<dbReference type="PRINTS" id="PR00385">
    <property type="entry name" value="P450"/>
</dbReference>
<feature type="binding site" description="axial binding residue" evidence="5">
    <location>
        <position position="443"/>
    </location>
    <ligand>
        <name>heme</name>
        <dbReference type="ChEBI" id="CHEBI:30413"/>
    </ligand>
    <ligandPart>
        <name>Fe</name>
        <dbReference type="ChEBI" id="CHEBI:18248"/>
    </ligandPart>
</feature>
<organism evidence="8 9">
    <name type="scientific">Schizophyllum amplum</name>
    <dbReference type="NCBI Taxonomy" id="97359"/>
    <lineage>
        <taxon>Eukaryota</taxon>
        <taxon>Fungi</taxon>
        <taxon>Dikarya</taxon>
        <taxon>Basidiomycota</taxon>
        <taxon>Agaricomycotina</taxon>
        <taxon>Agaricomycetes</taxon>
        <taxon>Agaricomycetidae</taxon>
        <taxon>Agaricales</taxon>
        <taxon>Schizophyllaceae</taxon>
        <taxon>Schizophyllum</taxon>
    </lineage>
</organism>
<dbReference type="SUPFAM" id="SSF48264">
    <property type="entry name" value="Cytochrome P450"/>
    <property type="match status" value="1"/>
</dbReference>
<dbReference type="CDD" id="cd11062">
    <property type="entry name" value="CYP58-like"/>
    <property type="match status" value="1"/>
</dbReference>
<comment type="cofactor">
    <cofactor evidence="1 5">
        <name>heme</name>
        <dbReference type="ChEBI" id="CHEBI:30413"/>
    </cofactor>
</comment>
<dbReference type="InterPro" id="IPR036396">
    <property type="entry name" value="Cyt_P450_sf"/>
</dbReference>
<keyword evidence="7" id="KW-0812">Transmembrane</keyword>
<dbReference type="InterPro" id="IPR017972">
    <property type="entry name" value="Cyt_P450_CS"/>
</dbReference>
<comment type="caution">
    <text evidence="8">The sequence shown here is derived from an EMBL/GenBank/DDBJ whole genome shotgun (WGS) entry which is preliminary data.</text>
</comment>
<dbReference type="Gene3D" id="1.10.630.10">
    <property type="entry name" value="Cytochrome P450"/>
    <property type="match status" value="1"/>
</dbReference>
<dbReference type="InterPro" id="IPR001128">
    <property type="entry name" value="Cyt_P450"/>
</dbReference>
<evidence type="ECO:0000256" key="4">
    <source>
        <dbReference type="ARBA" id="ARBA00023004"/>
    </source>
</evidence>